<sequence>MKGYTKHGLMQAMQRDGGRGVHPSAIVDAVRNPINVVSQPGGKTKYVGKSASVVLNNQGKIITVYGQPRNPNVK</sequence>
<feature type="region of interest" description="Disordered" evidence="1">
    <location>
        <begin position="1"/>
        <end position="23"/>
    </location>
</feature>
<protein>
    <recommendedName>
        <fullName evidence="4">DUF4258 domain-containing protein</fullName>
    </recommendedName>
</protein>
<reference evidence="2 3" key="1">
    <citation type="journal article" date="2019" name="Nat. Med.">
        <title>A library of human gut bacterial isolates paired with longitudinal multiomics data enables mechanistic microbiome research.</title>
        <authorList>
            <person name="Poyet M."/>
            <person name="Groussin M."/>
            <person name="Gibbons S.M."/>
            <person name="Avila-Pacheco J."/>
            <person name="Jiang X."/>
            <person name="Kearney S.M."/>
            <person name="Perrotta A.R."/>
            <person name="Berdy B."/>
            <person name="Zhao S."/>
            <person name="Lieberman T.D."/>
            <person name="Swanson P.K."/>
            <person name="Smith M."/>
            <person name="Roesemann S."/>
            <person name="Alexander J.E."/>
            <person name="Rich S.A."/>
            <person name="Livny J."/>
            <person name="Vlamakis H."/>
            <person name="Clish C."/>
            <person name="Bullock K."/>
            <person name="Deik A."/>
            <person name="Scott J."/>
            <person name="Pierce K.A."/>
            <person name="Xavier R.J."/>
            <person name="Alm E.J."/>
        </authorList>
    </citation>
    <scope>NUCLEOTIDE SEQUENCE [LARGE SCALE GENOMIC DNA]</scope>
    <source>
        <strain evidence="2 3">BIOML-A266</strain>
    </source>
</reference>
<evidence type="ECO:0000256" key="1">
    <source>
        <dbReference type="SAM" id="MobiDB-lite"/>
    </source>
</evidence>
<evidence type="ECO:0000313" key="2">
    <source>
        <dbReference type="EMBL" id="KAA2380577.1"/>
    </source>
</evidence>
<accession>A0A5B3H417</accession>
<evidence type="ECO:0008006" key="4">
    <source>
        <dbReference type="Google" id="ProtNLM"/>
    </source>
</evidence>
<dbReference type="Proteomes" id="UP000322940">
    <property type="component" value="Unassembled WGS sequence"/>
</dbReference>
<evidence type="ECO:0000313" key="3">
    <source>
        <dbReference type="Proteomes" id="UP000322940"/>
    </source>
</evidence>
<proteinExistence type="predicted"/>
<dbReference type="AlphaFoldDB" id="A0A5B3H417"/>
<organism evidence="2 3">
    <name type="scientific">Alistipes onderdonkii</name>
    <dbReference type="NCBI Taxonomy" id="328813"/>
    <lineage>
        <taxon>Bacteria</taxon>
        <taxon>Pseudomonadati</taxon>
        <taxon>Bacteroidota</taxon>
        <taxon>Bacteroidia</taxon>
        <taxon>Bacteroidales</taxon>
        <taxon>Rikenellaceae</taxon>
        <taxon>Alistipes</taxon>
    </lineage>
</organism>
<name>A0A5B3H417_9BACT</name>
<dbReference type="EMBL" id="VVXH01000002">
    <property type="protein sequence ID" value="KAA2380577.1"/>
    <property type="molecule type" value="Genomic_DNA"/>
</dbReference>
<gene>
    <name evidence="2" type="ORF">F2Y10_03725</name>
</gene>
<comment type="caution">
    <text evidence="2">The sequence shown here is derived from an EMBL/GenBank/DDBJ whole genome shotgun (WGS) entry which is preliminary data.</text>
</comment>